<dbReference type="Proteomes" id="UP000035648">
    <property type="component" value="Chromosome"/>
</dbReference>
<reference evidence="2 3" key="1">
    <citation type="journal article" date="2015" name="Nature">
        <title>rRNA introns, odd ribosomes, and small enigmatic genomes across a large radiation of phyla.</title>
        <authorList>
            <person name="Brown C.T."/>
            <person name="Hug L.A."/>
            <person name="Thomas B.C."/>
            <person name="Sharon I."/>
            <person name="Castelle C.J."/>
            <person name="Singh A."/>
            <person name="Wilkins M.J."/>
            <person name="Williams K.H."/>
            <person name="Banfield J.F."/>
        </authorList>
    </citation>
    <scope>NUCLEOTIDE SEQUENCE [LARGE SCALE GENOMIC DNA]</scope>
</reference>
<accession>A0A0G4B466</accession>
<sequence length="129" mass="14834">MGIIDRLKCLFSGHSWSNWKYNTDSECVQKRKCMRAGCRATEVRVKHAESEPTLTENHPCAKVVRCKRCHIPLGESKMICDFNNGKCRRCGRDEPPSAPAKTNGVDYSKWREICDPHPDENKRKTSRPK</sequence>
<protein>
    <submittedName>
        <fullName evidence="2">Uncharacterized protein</fullName>
    </submittedName>
</protein>
<dbReference type="EMBL" id="CP011213">
    <property type="protein sequence ID" value="AKM82711.1"/>
    <property type="molecule type" value="Genomic_DNA"/>
</dbReference>
<evidence type="ECO:0000313" key="2">
    <source>
        <dbReference type="EMBL" id="AKM82711.1"/>
    </source>
</evidence>
<feature type="compositionally biased region" description="Basic and acidic residues" evidence="1">
    <location>
        <begin position="108"/>
        <end position="123"/>
    </location>
</feature>
<evidence type="ECO:0000256" key="1">
    <source>
        <dbReference type="SAM" id="MobiDB-lite"/>
    </source>
</evidence>
<dbReference type="KEGG" id="bbgw:UT28_C0001G0934"/>
<proteinExistence type="predicted"/>
<evidence type="ECO:0000313" key="3">
    <source>
        <dbReference type="Proteomes" id="UP000035648"/>
    </source>
</evidence>
<name>A0A0G4B466_9BACT</name>
<feature type="region of interest" description="Disordered" evidence="1">
    <location>
        <begin position="92"/>
        <end position="129"/>
    </location>
</feature>
<organism evidence="2 3">
    <name type="scientific">Berkelbacteria bacterium GW2011_GWE1_39_12</name>
    <dbReference type="NCBI Taxonomy" id="1618337"/>
    <lineage>
        <taxon>Bacteria</taxon>
        <taxon>Candidatus Berkelbacteria</taxon>
    </lineage>
</organism>
<gene>
    <name evidence="2" type="ORF">UT28_C0001G0934</name>
</gene>
<dbReference type="AlphaFoldDB" id="A0A0G4B466"/>